<dbReference type="OrthoDB" id="8019190at2759"/>
<dbReference type="Proteomes" id="UP000271889">
    <property type="component" value="Unassembled WGS sequence"/>
</dbReference>
<reference evidence="2 3" key="1">
    <citation type="submission" date="2018-11" db="EMBL/GenBank/DDBJ databases">
        <authorList>
            <consortium name="Pathogen Informatics"/>
        </authorList>
    </citation>
    <scope>NUCLEOTIDE SEQUENCE [LARGE SCALE GENOMIC DNA]</scope>
</reference>
<evidence type="ECO:0000313" key="3">
    <source>
        <dbReference type="Proteomes" id="UP000271889"/>
    </source>
</evidence>
<dbReference type="PANTHER" id="PTHR47331">
    <property type="entry name" value="PHD-TYPE DOMAIN-CONTAINING PROTEIN"/>
    <property type="match status" value="1"/>
</dbReference>
<gene>
    <name evidence="2" type="ORF">CGOC_LOCUS10968</name>
</gene>
<dbReference type="Pfam" id="PF18701">
    <property type="entry name" value="DUF5641"/>
    <property type="match status" value="1"/>
</dbReference>
<dbReference type="EMBL" id="UYRV01113792">
    <property type="protein sequence ID" value="VDN28467.1"/>
    <property type="molecule type" value="Genomic_DNA"/>
</dbReference>
<accession>A0A3P7N0X0</accession>
<protein>
    <recommendedName>
        <fullName evidence="1">DUF5641 domain-containing protein</fullName>
    </recommendedName>
</protein>
<dbReference type="AlphaFoldDB" id="A0A3P7N0X0"/>
<proteinExistence type="predicted"/>
<dbReference type="InterPro" id="IPR040676">
    <property type="entry name" value="DUF5641"/>
</dbReference>
<dbReference type="Gene3D" id="3.30.420.10">
    <property type="entry name" value="Ribonuclease H-like superfamily/Ribonuclease H"/>
    <property type="match status" value="1"/>
</dbReference>
<name>A0A3P7N0X0_CYLGO</name>
<feature type="domain" description="DUF5641" evidence="1">
    <location>
        <begin position="81"/>
        <end position="166"/>
    </location>
</feature>
<keyword evidence="3" id="KW-1185">Reference proteome</keyword>
<organism evidence="2 3">
    <name type="scientific">Cylicostephanus goldi</name>
    <name type="common">Nematode worm</name>
    <dbReference type="NCBI Taxonomy" id="71465"/>
    <lineage>
        <taxon>Eukaryota</taxon>
        <taxon>Metazoa</taxon>
        <taxon>Ecdysozoa</taxon>
        <taxon>Nematoda</taxon>
        <taxon>Chromadorea</taxon>
        <taxon>Rhabditida</taxon>
        <taxon>Rhabditina</taxon>
        <taxon>Rhabditomorpha</taxon>
        <taxon>Strongyloidea</taxon>
        <taxon>Strongylidae</taxon>
        <taxon>Cylicostephanus</taxon>
    </lineage>
</organism>
<feature type="non-terminal residue" evidence="2">
    <location>
        <position position="176"/>
    </location>
</feature>
<sequence>MSYGANARIKWFFNSPGAPWMGGAWERLVGLTKKEFYKPLMCTITCRIEAILNTRPLTKLNSTDLTEIPLKPVDFLRGNFRWSTEYLSALSKSQKSNLKQPRHLTRMIPVEGELVLIEEDLLPRGSWSYGKVVETIKSADDLCRSAQMMLPNRKIIQRPLNKLFPLEIRSLPDTRT</sequence>
<dbReference type="InterPro" id="IPR036397">
    <property type="entry name" value="RNaseH_sf"/>
</dbReference>
<evidence type="ECO:0000259" key="1">
    <source>
        <dbReference type="Pfam" id="PF18701"/>
    </source>
</evidence>
<evidence type="ECO:0000313" key="2">
    <source>
        <dbReference type="EMBL" id="VDN28467.1"/>
    </source>
</evidence>
<dbReference type="GO" id="GO:0003676">
    <property type="term" value="F:nucleic acid binding"/>
    <property type="evidence" value="ECO:0007669"/>
    <property type="project" value="InterPro"/>
</dbReference>